<dbReference type="Gene3D" id="1.50.10.100">
    <property type="entry name" value="Chondroitin AC/alginate lyase"/>
    <property type="match status" value="1"/>
</dbReference>
<sequence>MNRWILLFHTIRYLKAKQLAYQVYYRFRKPRLRNISRPVLRDALKGWYWPTFLEPATNDGRTFTFLGRTARLAESWNDPSLPKLWLYNLHYQDDLNAKGAESRFELCAQMVDAWIKGNPPLQGNGWEPYCLSLRIVNWVKWLSRVESDQVKPEWTRSLAQQADALEQQLEFHILANHVFANAKALIFVGVYLGSEQGDRHLKRGLKLLDQQLPEQFLADGGHFERSPMYQGTLLWDLADLAALSRSVQLKEVNQRAGDWERCFVSGVGWLETMTHPDGDISFFNDATFGISPGIEELKRFAHTLGLAVTQVEQPAKLQGEVLHSSGYGVVDWPKRHRLLVDLAPVGPDYQPGHAHADTLSCELSLFGQRVLVNSGISQYGDDAERHRQRSTAAHNTVELDGENSTEVWAGFRVARRAEPFNVAMQQDEHQLVIQGSHNGYRRLPGKIVHRRRWLARNISLEVVDELEGRFQKAVCHWHFHPDIAVERDGESRFKVRLPSGQVVLIEVSGGSAYLAKSSWHPGFGISIDNQKLIIVFSDRKVTTRVCWSSD</sequence>
<name>A0A2V3ZGP9_9GAMM</name>
<keyword evidence="2" id="KW-0732">Signal</keyword>
<dbReference type="Proteomes" id="UP000253987">
    <property type="component" value="Unassembled WGS sequence"/>
</dbReference>
<evidence type="ECO:0000256" key="3">
    <source>
        <dbReference type="ARBA" id="ARBA00022764"/>
    </source>
</evidence>
<dbReference type="EMBL" id="QFWX01000010">
    <property type="protein sequence ID" value="PXX88893.1"/>
    <property type="molecule type" value="Genomic_DNA"/>
</dbReference>
<dbReference type="InterPro" id="IPR031680">
    <property type="entry name" value="Hepar_II_III_N"/>
</dbReference>
<keyword evidence="4" id="KW-0456">Lyase</keyword>
<evidence type="ECO:0000259" key="5">
    <source>
        <dbReference type="Pfam" id="PF07940"/>
    </source>
</evidence>
<evidence type="ECO:0000313" key="8">
    <source>
        <dbReference type="Proteomes" id="UP000253987"/>
    </source>
</evidence>
<dbReference type="GO" id="GO:0042597">
    <property type="term" value="C:periplasmic space"/>
    <property type="evidence" value="ECO:0007669"/>
    <property type="project" value="UniProtKB-SubCell"/>
</dbReference>
<dbReference type="PANTHER" id="PTHR39210:SF1">
    <property type="entry name" value="HEPARIN-SULFATE LYASE"/>
    <property type="match status" value="1"/>
</dbReference>
<evidence type="ECO:0000259" key="6">
    <source>
        <dbReference type="Pfam" id="PF16889"/>
    </source>
</evidence>
<protein>
    <submittedName>
        <fullName evidence="7">Heparinase</fullName>
    </submittedName>
</protein>
<dbReference type="Pfam" id="PF16889">
    <property type="entry name" value="Hepar_II_III_N"/>
    <property type="match status" value="1"/>
</dbReference>
<dbReference type="PANTHER" id="PTHR39210">
    <property type="entry name" value="HEPARIN-SULFATE LYASE"/>
    <property type="match status" value="1"/>
</dbReference>
<comment type="subcellular location">
    <subcellularLocation>
        <location evidence="1">Periplasm</location>
    </subcellularLocation>
</comment>
<feature type="domain" description="Heparin-sulfate lyase N-terminal" evidence="6">
    <location>
        <begin position="112"/>
        <end position="286"/>
    </location>
</feature>
<dbReference type="SUPFAM" id="SSF48230">
    <property type="entry name" value="Chondroitin AC/alginate lyase"/>
    <property type="match status" value="1"/>
</dbReference>
<keyword evidence="3" id="KW-0574">Periplasm</keyword>
<evidence type="ECO:0000313" key="7">
    <source>
        <dbReference type="EMBL" id="PXX88893.1"/>
    </source>
</evidence>
<dbReference type="AlphaFoldDB" id="A0A2V3ZGP9"/>
<dbReference type="GO" id="GO:0016829">
    <property type="term" value="F:lyase activity"/>
    <property type="evidence" value="ECO:0007669"/>
    <property type="project" value="UniProtKB-KW"/>
</dbReference>
<evidence type="ECO:0000256" key="2">
    <source>
        <dbReference type="ARBA" id="ARBA00022729"/>
    </source>
</evidence>
<comment type="caution">
    <text evidence="7">The sequence shown here is derived from an EMBL/GenBank/DDBJ whole genome shotgun (WGS) entry which is preliminary data.</text>
</comment>
<dbReference type="InterPro" id="IPR008929">
    <property type="entry name" value="Chondroitin_lyas"/>
</dbReference>
<proteinExistence type="predicted"/>
<dbReference type="Pfam" id="PF07940">
    <property type="entry name" value="Hepar_II_III_C"/>
    <property type="match status" value="1"/>
</dbReference>
<dbReference type="Gene3D" id="2.70.98.70">
    <property type="match status" value="1"/>
</dbReference>
<reference evidence="8" key="1">
    <citation type="submission" date="2018-05" db="EMBL/GenBank/DDBJ databases">
        <authorList>
            <person name="Lu D."/>
        </authorList>
    </citation>
    <scope>NUCLEOTIDE SEQUENCE [LARGE SCALE GENOMIC DNA]</scope>
    <source>
        <strain evidence="8">F01</strain>
    </source>
</reference>
<organism evidence="7 8">
    <name type="scientific">Marinobacter vulgaris</name>
    <dbReference type="NCBI Taxonomy" id="1928331"/>
    <lineage>
        <taxon>Bacteria</taxon>
        <taxon>Pseudomonadati</taxon>
        <taxon>Pseudomonadota</taxon>
        <taxon>Gammaproteobacteria</taxon>
        <taxon>Pseudomonadales</taxon>
        <taxon>Marinobacteraceae</taxon>
        <taxon>Marinobacter</taxon>
    </lineage>
</organism>
<accession>A0A2V3ZGP9</accession>
<dbReference type="RefSeq" id="WP_114614435.1">
    <property type="nucleotide sequence ID" value="NZ_QFWX01000010.1"/>
</dbReference>
<gene>
    <name evidence="7" type="ORF">DIT71_17045</name>
</gene>
<keyword evidence="8" id="KW-1185">Reference proteome</keyword>
<dbReference type="OrthoDB" id="9763014at2"/>
<reference evidence="7 8" key="2">
    <citation type="submission" date="2018-06" db="EMBL/GenBank/DDBJ databases">
        <title>Marinobactersediminissp. nov, a moderately halophilic bacterium isolated from marine solar saltern.</title>
        <authorList>
            <person name="Zhang Y."/>
        </authorList>
    </citation>
    <scope>NUCLEOTIDE SEQUENCE [LARGE SCALE GENOMIC DNA]</scope>
    <source>
        <strain evidence="7 8">F01</strain>
    </source>
</reference>
<evidence type="ECO:0000256" key="4">
    <source>
        <dbReference type="ARBA" id="ARBA00023239"/>
    </source>
</evidence>
<dbReference type="InterPro" id="IPR012480">
    <property type="entry name" value="Hepar_II_III_C"/>
</dbReference>
<evidence type="ECO:0000256" key="1">
    <source>
        <dbReference type="ARBA" id="ARBA00004418"/>
    </source>
</evidence>
<feature type="domain" description="Heparinase II/III-like C-terminal" evidence="5">
    <location>
        <begin position="321"/>
        <end position="547"/>
    </location>
</feature>